<feature type="compositionally biased region" description="Polar residues" evidence="6">
    <location>
        <begin position="1"/>
        <end position="18"/>
    </location>
</feature>
<dbReference type="GO" id="GO:0006893">
    <property type="term" value="P:Golgi to plasma membrane transport"/>
    <property type="evidence" value="ECO:0007669"/>
    <property type="project" value="TreeGrafter"/>
</dbReference>
<feature type="compositionally biased region" description="Pro residues" evidence="6">
    <location>
        <begin position="293"/>
        <end position="308"/>
    </location>
</feature>
<dbReference type="GO" id="GO:0000145">
    <property type="term" value="C:exocyst"/>
    <property type="evidence" value="ECO:0007669"/>
    <property type="project" value="InterPro"/>
</dbReference>
<dbReference type="GO" id="GO:0005546">
    <property type="term" value="F:phosphatidylinositol-4,5-bisphosphate binding"/>
    <property type="evidence" value="ECO:0007669"/>
    <property type="project" value="TreeGrafter"/>
</dbReference>
<protein>
    <recommendedName>
        <fullName evidence="7">Exocyst complex component Sec3 PIP2-binding N-terminal domain-containing protein</fullName>
    </recommendedName>
</protein>
<feature type="compositionally biased region" description="Low complexity" evidence="6">
    <location>
        <begin position="750"/>
        <end position="760"/>
    </location>
</feature>
<evidence type="ECO:0000256" key="5">
    <source>
        <dbReference type="SAM" id="Coils"/>
    </source>
</evidence>
<proteinExistence type="inferred from homology"/>
<feature type="compositionally biased region" description="Basic and acidic residues" evidence="6">
    <location>
        <begin position="785"/>
        <end position="813"/>
    </location>
</feature>
<name>A0A6A5TWT6_9PLEO</name>
<dbReference type="Pfam" id="PF09763">
    <property type="entry name" value="Sec3_CC"/>
    <property type="match status" value="1"/>
</dbReference>
<gene>
    <name evidence="8" type="ORF">CC80DRAFT_471549</name>
</gene>
<evidence type="ECO:0000256" key="3">
    <source>
        <dbReference type="ARBA" id="ARBA00022483"/>
    </source>
</evidence>
<feature type="coiled-coil region" evidence="5">
    <location>
        <begin position="932"/>
        <end position="959"/>
    </location>
</feature>
<feature type="compositionally biased region" description="Pro residues" evidence="6">
    <location>
        <begin position="610"/>
        <end position="621"/>
    </location>
</feature>
<dbReference type="SMART" id="SM01313">
    <property type="entry name" value="Sec3-PIP2_bind"/>
    <property type="match status" value="1"/>
</dbReference>
<dbReference type="Pfam" id="PF15277">
    <property type="entry name" value="Sec3-PIP2_bind"/>
    <property type="match status" value="1"/>
</dbReference>
<feature type="compositionally biased region" description="Low complexity" evidence="6">
    <location>
        <begin position="32"/>
        <end position="44"/>
    </location>
</feature>
<feature type="region of interest" description="Disordered" evidence="6">
    <location>
        <begin position="81"/>
        <end position="101"/>
    </location>
</feature>
<keyword evidence="3" id="KW-0268">Exocytosis</keyword>
<evidence type="ECO:0000313" key="8">
    <source>
        <dbReference type="EMBL" id="KAF1957081.1"/>
    </source>
</evidence>
<feature type="domain" description="Exocyst complex component Sec3 PIP2-binding N-terminal" evidence="7">
    <location>
        <begin position="98"/>
        <end position="199"/>
    </location>
</feature>
<dbReference type="EMBL" id="ML976990">
    <property type="protein sequence ID" value="KAF1957081.1"/>
    <property type="molecule type" value="Genomic_DNA"/>
</dbReference>
<evidence type="ECO:0000259" key="7">
    <source>
        <dbReference type="SMART" id="SM01313"/>
    </source>
</evidence>
<feature type="compositionally biased region" description="Low complexity" evidence="6">
    <location>
        <begin position="428"/>
        <end position="441"/>
    </location>
</feature>
<feature type="compositionally biased region" description="Polar residues" evidence="6">
    <location>
        <begin position="537"/>
        <end position="549"/>
    </location>
</feature>
<accession>A0A6A5TWT6</accession>
<feature type="compositionally biased region" description="Polar residues" evidence="6">
    <location>
        <begin position="502"/>
        <end position="518"/>
    </location>
</feature>
<dbReference type="OrthoDB" id="27109at2759"/>
<sequence>MDGNPRSRNYPSGGSRPSNESRRPPGAPGGPPSSAASSARSGMSRAERFEDERRRITASCFSKVDADGSLHESYITHIRIQEDGAYPQSPPPPGGAPGNKKPRVIIITVKNTSRVSLHKARENANGTFSIGKTWHMADLSHIENYASLIPRNEEEAQHKQWAGQSGFTVTVNKPYYWEASTAKEKEFFIGSLVKIYNKYTDKHHIQQGKFPVLTGFSPEELNGLTDGRPYAATEEGRAAHEAWMERYPTSKPPPEDSDPYAALRRTLDSRSRNGPRTPQPPGLPSPDSRRPPPLESRNLPPPRGPGRPPTSEGPQRERMARQPVTPSMPNMRDPNAVPRGRPSEDGRPSPSPRAGAFGPGAGFRDARSQPPPDQKIRTRPSRENMGLRPSPSRERLVSASTPTPPMPSPAQRRLSPKSSRNELRPKTPESASMSPAPSALAIGRPPIPDDARSQRSQKSSAPPPFDGAALGPGRASAEERRPNGYPSPARRDPSPARGLRPGTSQSNASSAFSRNEPPNETVPAAVLPERRRPQMESRPSQQSQSSVGNAISGPVPDFYTPSQSPAPMVPPPRRRPQEIPERPKGSPYDDPAIKIESSRRDLPENTMLAKPPPPPTSPLPQLPKSSEPRAPTPKASEPKAPEPKPVSPIVEKQHPPIAAVQSPPSVAEDASLKPEKPPVEVQPVKIEPPKEEETTKPETETPVASVNTSENAEDKQVAGRPGLGPMVKNKPGKLGAANTFMKVAAAAGAFKPRAGGAAAKLFSKDTKTSDEPDGITAVFVPQRPAPKEEEKKPEEEPNAKPDRISKELPKVDTEVVPEVKVSSPLSPPTVASSNVEERTRSPSPSPDQAATKAEPEAEVRRKKRRSNQQIMNISKLGIDPSVLDGRGLEFEVLLSEIGWGSSELSAKNIESLESDIKRQIARVEAGSWLSHLEQKDDRVETVERMLDRAIAECDELEGLLTLYNVELSSLNDDVAFIEAQGQGLQVQTANQRLLQNELQQLVDTISITPDQLEPLRRAPIGKINGLMAIESSLVLLYKALLTIDPSFIEGRRGGTAGNGTTSSGFGNSELASMQALREKKDRYLSDGAMFLDRLKKHMEITFGAAFLQTKDALANIDRNAMPSTKANIEAHNAGRNMLWMLSPLILFAKEIDRQSWEALIRMYQNQAGVIYQDEIRDNISSWKRFARKPTGDEQDLLFTAQEKETESMAGAARKLTVKRSQTLARGLRAASGDKEPKSNKAQDGKLYAFDVFSKALDDIGPVLLTEQNFITEFFHATSTDSVDFPEAVNSAPPESRRGPNLWVRKQFEADRAMAKRVAEVMEDIFSFWPTEIQNLVEWAIKADPLQGIGILYAVDHKLHEIEDSNQDFLTRNLQKVHERLTGLFTRFVDEQIRAIEDTKVKIKKRRGIIAFIKTFPHFAVTIENMLPVSEETDHLEIRRMVDDAYKKINKAMFESLKVIAKESPAVMTTQGQGDPEDKEALNYHILLIENMNHYTQEVDGRSDSVLLEWKTKAQEEMKEHMDLYVDAVIRRPLGKLLDFIESTETLLTQPGANANAIAQRSSHSRSVFKKLVHSYDAKEIRKGIEALKKRVDKHFGEADDLNISKDLVFKVLGECENRYVDVHDRAMRVNQDVYAGEVETDWGVGEVAAAFRR</sequence>
<dbReference type="FunFam" id="2.30.29.90:FF:000003">
    <property type="entry name" value="Exocyst complex component Sec3"/>
    <property type="match status" value="1"/>
</dbReference>
<feature type="compositionally biased region" description="Basic and acidic residues" evidence="6">
    <location>
        <begin position="591"/>
        <end position="603"/>
    </location>
</feature>
<reference evidence="8" key="1">
    <citation type="journal article" date="2020" name="Stud. Mycol.">
        <title>101 Dothideomycetes genomes: a test case for predicting lifestyles and emergence of pathogens.</title>
        <authorList>
            <person name="Haridas S."/>
            <person name="Albert R."/>
            <person name="Binder M."/>
            <person name="Bloem J."/>
            <person name="Labutti K."/>
            <person name="Salamov A."/>
            <person name="Andreopoulos B."/>
            <person name="Baker S."/>
            <person name="Barry K."/>
            <person name="Bills G."/>
            <person name="Bluhm B."/>
            <person name="Cannon C."/>
            <person name="Castanera R."/>
            <person name="Culley D."/>
            <person name="Daum C."/>
            <person name="Ezra D."/>
            <person name="Gonzalez J."/>
            <person name="Henrissat B."/>
            <person name="Kuo A."/>
            <person name="Liang C."/>
            <person name="Lipzen A."/>
            <person name="Lutzoni F."/>
            <person name="Magnuson J."/>
            <person name="Mondo S."/>
            <person name="Nolan M."/>
            <person name="Ohm R."/>
            <person name="Pangilinan J."/>
            <person name="Park H.-J."/>
            <person name="Ramirez L."/>
            <person name="Alfaro M."/>
            <person name="Sun H."/>
            <person name="Tritt A."/>
            <person name="Yoshinaga Y."/>
            <person name="Zwiers L.-H."/>
            <person name="Turgeon B."/>
            <person name="Goodwin S."/>
            <person name="Spatafora J."/>
            <person name="Crous P."/>
            <person name="Grigoriev I."/>
        </authorList>
    </citation>
    <scope>NUCLEOTIDE SEQUENCE</scope>
    <source>
        <strain evidence="8">CBS 675.92</strain>
    </source>
</reference>
<dbReference type="Pfam" id="PF20654">
    <property type="entry name" value="Sec3_C-term"/>
    <property type="match status" value="1"/>
</dbReference>
<evidence type="ECO:0000313" key="9">
    <source>
        <dbReference type="Proteomes" id="UP000800035"/>
    </source>
</evidence>
<feature type="compositionally biased region" description="Basic and acidic residues" evidence="6">
    <location>
        <begin position="687"/>
        <end position="699"/>
    </location>
</feature>
<keyword evidence="2" id="KW-0813">Transport</keyword>
<evidence type="ECO:0000256" key="6">
    <source>
        <dbReference type="SAM" id="MobiDB-lite"/>
    </source>
</evidence>
<feature type="region of interest" description="Disordered" evidence="6">
    <location>
        <begin position="267"/>
        <end position="730"/>
    </location>
</feature>
<dbReference type="GO" id="GO:0005886">
    <property type="term" value="C:plasma membrane"/>
    <property type="evidence" value="ECO:0007669"/>
    <property type="project" value="TreeGrafter"/>
</dbReference>
<comment type="similarity">
    <text evidence="1">Belongs to the SEC3 family.</text>
</comment>
<keyword evidence="9" id="KW-1185">Reference proteome</keyword>
<evidence type="ECO:0000256" key="1">
    <source>
        <dbReference type="ARBA" id="ARBA00006518"/>
    </source>
</evidence>
<evidence type="ECO:0000256" key="4">
    <source>
        <dbReference type="ARBA" id="ARBA00023054"/>
    </source>
</evidence>
<dbReference type="Proteomes" id="UP000800035">
    <property type="component" value="Unassembled WGS sequence"/>
</dbReference>
<evidence type="ECO:0000256" key="2">
    <source>
        <dbReference type="ARBA" id="ARBA00022448"/>
    </source>
</evidence>
<dbReference type="PANTHER" id="PTHR16092">
    <property type="entry name" value="SEC3/SYNTAXIN-RELATED"/>
    <property type="match status" value="1"/>
</dbReference>
<dbReference type="InterPro" id="IPR019160">
    <property type="entry name" value="Sec3_CC"/>
</dbReference>
<feature type="region of interest" description="Disordered" evidence="6">
    <location>
        <begin position="1"/>
        <end position="52"/>
    </location>
</feature>
<dbReference type="Gene3D" id="2.30.29.90">
    <property type="match status" value="1"/>
</dbReference>
<dbReference type="PANTHER" id="PTHR16092:SF14">
    <property type="entry name" value="EXOCYST COMPLEX COMPONENT 1 ISOFORM X1"/>
    <property type="match status" value="1"/>
</dbReference>
<dbReference type="InterPro" id="IPR028258">
    <property type="entry name" value="Sec3-PIP2_bind"/>
</dbReference>
<dbReference type="InterPro" id="IPR048628">
    <property type="entry name" value="Sec3_C"/>
</dbReference>
<dbReference type="CDD" id="cd13315">
    <property type="entry name" value="PH_Sec3"/>
    <property type="match status" value="1"/>
</dbReference>
<feature type="region of interest" description="Disordered" evidence="6">
    <location>
        <begin position="750"/>
        <end position="868"/>
    </location>
</feature>
<dbReference type="GO" id="GO:0006887">
    <property type="term" value="P:exocytosis"/>
    <property type="evidence" value="ECO:0007669"/>
    <property type="project" value="UniProtKB-KW"/>
</dbReference>
<feature type="compositionally biased region" description="Basic and acidic residues" evidence="6">
    <location>
        <begin position="575"/>
        <end position="584"/>
    </location>
</feature>
<keyword evidence="4 5" id="KW-0175">Coiled coil</keyword>
<organism evidence="8 9">
    <name type="scientific">Byssothecium circinans</name>
    <dbReference type="NCBI Taxonomy" id="147558"/>
    <lineage>
        <taxon>Eukaryota</taxon>
        <taxon>Fungi</taxon>
        <taxon>Dikarya</taxon>
        <taxon>Ascomycota</taxon>
        <taxon>Pezizomycotina</taxon>
        <taxon>Dothideomycetes</taxon>
        <taxon>Pleosporomycetidae</taxon>
        <taxon>Pleosporales</taxon>
        <taxon>Massarineae</taxon>
        <taxon>Massarinaceae</taxon>
        <taxon>Byssothecium</taxon>
    </lineage>
</organism>